<dbReference type="AlphaFoldDB" id="A0A7I8KS34"/>
<protein>
    <submittedName>
        <fullName evidence="2">Uncharacterized protein</fullName>
    </submittedName>
</protein>
<evidence type="ECO:0000256" key="1">
    <source>
        <dbReference type="SAM" id="MobiDB-lite"/>
    </source>
</evidence>
<feature type="compositionally biased region" description="Basic and acidic residues" evidence="1">
    <location>
        <begin position="476"/>
        <end position="487"/>
    </location>
</feature>
<evidence type="ECO:0000313" key="2">
    <source>
        <dbReference type="EMBL" id="CAA7400617.1"/>
    </source>
</evidence>
<reference evidence="2" key="1">
    <citation type="submission" date="2020-02" db="EMBL/GenBank/DDBJ databases">
        <authorList>
            <person name="Scholz U."/>
            <person name="Mascher M."/>
            <person name="Fiebig A."/>
        </authorList>
    </citation>
    <scope>NUCLEOTIDE SEQUENCE</scope>
</reference>
<organism evidence="2 3">
    <name type="scientific">Spirodela intermedia</name>
    <name type="common">Intermediate duckweed</name>
    <dbReference type="NCBI Taxonomy" id="51605"/>
    <lineage>
        <taxon>Eukaryota</taxon>
        <taxon>Viridiplantae</taxon>
        <taxon>Streptophyta</taxon>
        <taxon>Embryophyta</taxon>
        <taxon>Tracheophyta</taxon>
        <taxon>Spermatophyta</taxon>
        <taxon>Magnoliopsida</taxon>
        <taxon>Liliopsida</taxon>
        <taxon>Araceae</taxon>
        <taxon>Lemnoideae</taxon>
        <taxon>Spirodela</taxon>
    </lineage>
</organism>
<feature type="compositionally biased region" description="Basic and acidic residues" evidence="1">
    <location>
        <begin position="524"/>
        <end position="546"/>
    </location>
</feature>
<feature type="region of interest" description="Disordered" evidence="1">
    <location>
        <begin position="429"/>
        <end position="546"/>
    </location>
</feature>
<sequence length="546" mass="59251">MTERQILKTNENSSLFNNKERAQNQARFALPGDERERERESQSRRLRQGKFEHHLRFKIKIDHICFIFISIYFLDSIPTMMKNINIFADTSPRRVRHRTHLECRRHFHSAPLSPSRIPGPDAVVVDVPVDELAQTGGETSGGAVAQFSAGEADVGVGKEDVPVRRHPYDPLLGLHPQQALQDGHQLRHRNRRGVTEVVHPQLRRPALCPAATGAGAPLRRVQRRQAALYDVADEGEIPRHLPAAGGLEDGDVLAGENVPGEGEVGHVGAPPWPVHGEEAEPREGEPVDVVVDVGDLLAGLLEGATLVEAIDGGGGRPHDGRRRVCALGGGLEQRHETSDVGVDVRLRAAHGVAHAGLCGEVEDVGERKGAEERRQQGTVIEVTLRHEDAARRQERRAAPLQRGGVVGVEVVKPHHAVAALFEGQRAVGAYEPRRTGDEHRQPPAPRRLRRPPDGGLPATAVQGGEEEAPAGGEGRGTGEDWESRAEEELGGSGSQPAGAPRAEVATGKDGKLGICFLPPSPQIHIKERARERNEDPDDKFTGGRVT</sequence>
<name>A0A7I8KS34_SPIIN</name>
<gene>
    <name evidence="2" type="ORF">SI8410_08011295</name>
</gene>
<dbReference type="Proteomes" id="UP000663760">
    <property type="component" value="Chromosome 8"/>
</dbReference>
<evidence type="ECO:0000313" key="3">
    <source>
        <dbReference type="Proteomes" id="UP000663760"/>
    </source>
</evidence>
<dbReference type="EMBL" id="LR746271">
    <property type="protein sequence ID" value="CAA7400617.1"/>
    <property type="molecule type" value="Genomic_DNA"/>
</dbReference>
<proteinExistence type="predicted"/>
<dbReference type="OrthoDB" id="808414at2759"/>
<keyword evidence="3" id="KW-1185">Reference proteome</keyword>
<feature type="compositionally biased region" description="Basic and acidic residues" evidence="1">
    <location>
        <begin position="431"/>
        <end position="441"/>
    </location>
</feature>
<accession>A0A7I8KS34</accession>